<protein>
    <submittedName>
        <fullName evidence="2">Uncharacterized protein</fullName>
    </submittedName>
</protein>
<accession>A0A2P1PMG4</accession>
<dbReference type="Proteomes" id="UP000241074">
    <property type="component" value="Chromosome"/>
</dbReference>
<reference evidence="2 3" key="2">
    <citation type="submission" date="2018-03" db="EMBL/GenBank/DDBJ databases">
        <authorList>
            <person name="Keele B.F."/>
        </authorList>
    </citation>
    <scope>NUCLEOTIDE SEQUENCE [LARGE SCALE GENOMIC DNA]</scope>
    <source>
        <strain evidence="2 3">D13</strain>
    </source>
</reference>
<dbReference type="EMBL" id="CP027860">
    <property type="protein sequence ID" value="AVP96033.1"/>
    <property type="molecule type" value="Genomic_DNA"/>
</dbReference>
<organism evidence="2 3">
    <name type="scientific">Ahniella affigens</name>
    <dbReference type="NCBI Taxonomy" id="2021234"/>
    <lineage>
        <taxon>Bacteria</taxon>
        <taxon>Pseudomonadati</taxon>
        <taxon>Pseudomonadota</taxon>
        <taxon>Gammaproteobacteria</taxon>
        <taxon>Lysobacterales</taxon>
        <taxon>Rhodanobacteraceae</taxon>
        <taxon>Ahniella</taxon>
    </lineage>
</organism>
<feature type="region of interest" description="Disordered" evidence="1">
    <location>
        <begin position="17"/>
        <end position="37"/>
    </location>
</feature>
<keyword evidence="3" id="KW-1185">Reference proteome</keyword>
<dbReference type="KEGG" id="xba:C7S18_01970"/>
<sequence>MAMALIAVPVADAAGQESGQSMREFATPTESAEPAQRDTQSADYYSQMMDIFFQTYRFGDQFGRAADQTANKSLVQSTAVVGPVFDVGLLPSGGSAPDVGGAVGKKHAISLQNVGRATNLKSGILNSNSDHRTFWSSVVSADPNYKPFDPRIVLDFASNRYLATALRGPGGGLGWAVLFGYSQDESGTNWQRFAFDIDPSCKWSYDYPRIAVSKNFVAISVFVHGSTATPTPCQNWGERLIVLPRAGLYQATSLSPTVLVPPTPGQISPIGASASAMSGSDGRLYVTRMLSNGTQYDVYRVTDQIPVPGSAISLEPVFSNRPLPAASASGTLVNQTLNDTRNPLCNALISGTFHNNRLFIGHSVQTPLASNPSQVLTSAAWAELDLATGLQVQGGVLPTNDTNAYLCPSLWANQNGVLISFTMTNAGIYPSAGYAYRKATDPLGQMSAATIYSAGTAGYATTNPNQIIRTGDYGTTMEDPADVCKLWAVNQVGRPNLAASAWARIDICQ</sequence>
<proteinExistence type="predicted"/>
<gene>
    <name evidence="2" type="ORF">C7S18_01970</name>
</gene>
<reference evidence="2 3" key="1">
    <citation type="submission" date="2018-03" db="EMBL/GenBank/DDBJ databases">
        <title>Ahniella affigens gen. nov., sp. nov., a gammaproteobacterium isolated from sandy soil near a stream.</title>
        <authorList>
            <person name="Ko Y."/>
            <person name="Kim J.-H."/>
        </authorList>
    </citation>
    <scope>NUCLEOTIDE SEQUENCE [LARGE SCALE GENOMIC DNA]</scope>
    <source>
        <strain evidence="2 3">D13</strain>
    </source>
</reference>
<dbReference type="AlphaFoldDB" id="A0A2P1PMG4"/>
<evidence type="ECO:0000313" key="3">
    <source>
        <dbReference type="Proteomes" id="UP000241074"/>
    </source>
</evidence>
<evidence type="ECO:0000256" key="1">
    <source>
        <dbReference type="SAM" id="MobiDB-lite"/>
    </source>
</evidence>
<evidence type="ECO:0000313" key="2">
    <source>
        <dbReference type="EMBL" id="AVP96033.1"/>
    </source>
</evidence>
<name>A0A2P1PMG4_9GAMM</name>